<dbReference type="InterPro" id="IPR036412">
    <property type="entry name" value="HAD-like_sf"/>
</dbReference>
<dbReference type="SUPFAM" id="SSF56784">
    <property type="entry name" value="HAD-like"/>
    <property type="match status" value="1"/>
</dbReference>
<dbReference type="PANTHER" id="PTHR43611">
    <property type="entry name" value="ALPHA-D-GLUCOSE 1-PHOSPHATE PHOSPHATASE"/>
    <property type="match status" value="1"/>
</dbReference>
<dbReference type="EMBL" id="JBBMFA010000095">
    <property type="protein sequence ID" value="MEQ2520686.1"/>
    <property type="molecule type" value="Genomic_DNA"/>
</dbReference>
<comment type="caution">
    <text evidence="1">The sequence shown here is derived from an EMBL/GenBank/DDBJ whole genome shotgun (WGS) entry which is preliminary data.</text>
</comment>
<protein>
    <submittedName>
        <fullName evidence="1">HAD family phosphatase</fullName>
    </submittedName>
</protein>
<dbReference type="InterPro" id="IPR023198">
    <property type="entry name" value="PGP-like_dom2"/>
</dbReference>
<organism evidence="1 2">
    <name type="scientific">Ruthenibacterium intestinale</name>
    <dbReference type="NCBI Taxonomy" id="3133163"/>
    <lineage>
        <taxon>Bacteria</taxon>
        <taxon>Bacillati</taxon>
        <taxon>Bacillota</taxon>
        <taxon>Clostridia</taxon>
        <taxon>Eubacteriales</taxon>
        <taxon>Oscillospiraceae</taxon>
        <taxon>Ruthenibacterium</taxon>
    </lineage>
</organism>
<evidence type="ECO:0000313" key="1">
    <source>
        <dbReference type="EMBL" id="MEQ2520686.1"/>
    </source>
</evidence>
<dbReference type="RefSeq" id="WP_349216233.1">
    <property type="nucleotide sequence ID" value="NZ_JBBMFA010000095.1"/>
</dbReference>
<dbReference type="SFLD" id="SFLDS00003">
    <property type="entry name" value="Haloacid_Dehalogenase"/>
    <property type="match status" value="1"/>
</dbReference>
<dbReference type="InterPro" id="IPR006439">
    <property type="entry name" value="HAD-SF_hydro_IA"/>
</dbReference>
<reference evidence="1 2" key="1">
    <citation type="submission" date="2024-03" db="EMBL/GenBank/DDBJ databases">
        <title>Human intestinal bacterial collection.</title>
        <authorList>
            <person name="Pauvert C."/>
            <person name="Hitch T.C.A."/>
            <person name="Clavel T."/>
        </authorList>
    </citation>
    <scope>NUCLEOTIDE SEQUENCE [LARGE SCALE GENOMIC DNA]</scope>
    <source>
        <strain evidence="1 2">CLA-JM-H11</strain>
    </source>
</reference>
<dbReference type="PRINTS" id="PR00413">
    <property type="entry name" value="HADHALOGNASE"/>
</dbReference>
<dbReference type="Gene3D" id="3.40.50.1000">
    <property type="entry name" value="HAD superfamily/HAD-like"/>
    <property type="match status" value="1"/>
</dbReference>
<dbReference type="PANTHER" id="PTHR43611:SF3">
    <property type="entry name" value="FLAVIN MONONUCLEOTIDE HYDROLASE 1, CHLOROPLATIC"/>
    <property type="match status" value="1"/>
</dbReference>
<accession>A0ABV1GFQ1</accession>
<dbReference type="Gene3D" id="1.10.150.240">
    <property type="entry name" value="Putative phosphatase, domain 2"/>
    <property type="match status" value="1"/>
</dbReference>
<dbReference type="Pfam" id="PF00702">
    <property type="entry name" value="Hydrolase"/>
    <property type="match status" value="1"/>
</dbReference>
<name>A0ABV1GFQ1_9FIRM</name>
<dbReference type="SFLD" id="SFLDG01129">
    <property type="entry name" value="C1.5:_HAD__Beta-PGM__Phosphata"/>
    <property type="match status" value="1"/>
</dbReference>
<dbReference type="CDD" id="cd02603">
    <property type="entry name" value="HAD_sEH-N_like"/>
    <property type="match status" value="1"/>
</dbReference>
<gene>
    <name evidence="1" type="ORF">WMO24_09630</name>
</gene>
<dbReference type="NCBIfam" id="TIGR01509">
    <property type="entry name" value="HAD-SF-IA-v3"/>
    <property type="match status" value="1"/>
</dbReference>
<proteinExistence type="predicted"/>
<dbReference type="InterPro" id="IPR023214">
    <property type="entry name" value="HAD_sf"/>
</dbReference>
<keyword evidence="2" id="KW-1185">Reference proteome</keyword>
<dbReference type="Proteomes" id="UP001477672">
    <property type="component" value="Unassembled WGS sequence"/>
</dbReference>
<evidence type="ECO:0000313" key="2">
    <source>
        <dbReference type="Proteomes" id="UP001477672"/>
    </source>
</evidence>
<sequence length="224" mass="26033">MGDFLYKNIVFDLGGVVVDFNPREFLVDHFLNEKIENKLYDITFGSAEWLKIDAGVMTRAQAYEIMREKGKDLGLSFETDVILSDWFDMLNTKDDTVQLMKRLKKRGYRLFYLSNIADDVLETLQQRRFWSLFDGGIASCEVRLLKPDIRIYQTLIQKYHLIASECVFVDDNKINASAAFDADMVGIHFRNVRTLQRALKSYGIETERKSPRHAKKEPEKAVTK</sequence>